<accession>A0ABQ3V8I3</accession>
<organism evidence="7 8">
    <name type="scientific">Dictyobacter formicarum</name>
    <dbReference type="NCBI Taxonomy" id="2778368"/>
    <lineage>
        <taxon>Bacteria</taxon>
        <taxon>Bacillati</taxon>
        <taxon>Chloroflexota</taxon>
        <taxon>Ktedonobacteria</taxon>
        <taxon>Ktedonobacterales</taxon>
        <taxon>Dictyobacteraceae</taxon>
        <taxon>Dictyobacter</taxon>
    </lineage>
</organism>
<keyword evidence="8" id="KW-1185">Reference proteome</keyword>
<dbReference type="SUPFAM" id="SSF56112">
    <property type="entry name" value="Protein kinase-like (PK-like)"/>
    <property type="match status" value="1"/>
</dbReference>
<dbReference type="PANTHER" id="PTHR24345:SF0">
    <property type="entry name" value="CELL CYCLE SERINE_THREONINE-PROTEIN KINASE CDC5_MSD2"/>
    <property type="match status" value="1"/>
</dbReference>
<dbReference type="Proteomes" id="UP000635565">
    <property type="component" value="Unassembled WGS sequence"/>
</dbReference>
<dbReference type="EMBL" id="BNJJ01000001">
    <property type="protein sequence ID" value="GHO82274.1"/>
    <property type="molecule type" value="Genomic_DNA"/>
</dbReference>
<evidence type="ECO:0000256" key="4">
    <source>
        <dbReference type="ARBA" id="ARBA00022777"/>
    </source>
</evidence>
<gene>
    <name evidence="7" type="ORF">KSZ_02800</name>
</gene>
<keyword evidence="2" id="KW-0808">Transferase</keyword>
<proteinExistence type="predicted"/>
<evidence type="ECO:0000313" key="7">
    <source>
        <dbReference type="EMBL" id="GHO82274.1"/>
    </source>
</evidence>
<dbReference type="PROSITE" id="PS00109">
    <property type="entry name" value="PROTEIN_KINASE_TYR"/>
    <property type="match status" value="1"/>
</dbReference>
<keyword evidence="3" id="KW-0547">Nucleotide-binding</keyword>
<evidence type="ECO:0000259" key="6">
    <source>
        <dbReference type="PROSITE" id="PS50011"/>
    </source>
</evidence>
<reference evidence="7 8" key="1">
    <citation type="journal article" date="2021" name="Int. J. Syst. Evol. Microbiol.">
        <title>Reticulibacter mediterranei gen. nov., sp. nov., within the new family Reticulibacteraceae fam. nov., and Ktedonospora formicarum gen. nov., sp. nov., Ktedonobacter robiniae sp. nov., Dictyobacter formicarum sp. nov. and Dictyobacter arantiisoli sp. nov., belonging to the class Ktedonobacteria.</title>
        <authorList>
            <person name="Yabe S."/>
            <person name="Zheng Y."/>
            <person name="Wang C.M."/>
            <person name="Sakai Y."/>
            <person name="Abe K."/>
            <person name="Yokota A."/>
            <person name="Donadio S."/>
            <person name="Cavaletti L."/>
            <person name="Monciardini P."/>
        </authorList>
    </citation>
    <scope>NUCLEOTIDE SEQUENCE [LARGE SCALE GENOMIC DNA]</scope>
    <source>
        <strain evidence="7 8">SOSP1-9</strain>
    </source>
</reference>
<evidence type="ECO:0000256" key="2">
    <source>
        <dbReference type="ARBA" id="ARBA00022679"/>
    </source>
</evidence>
<evidence type="ECO:0000256" key="1">
    <source>
        <dbReference type="ARBA" id="ARBA00022527"/>
    </source>
</evidence>
<protein>
    <recommendedName>
        <fullName evidence="6">Protein kinase domain-containing protein</fullName>
    </recommendedName>
</protein>
<dbReference type="SMART" id="SM00220">
    <property type="entry name" value="S_TKc"/>
    <property type="match status" value="1"/>
</dbReference>
<dbReference type="InterPro" id="IPR000719">
    <property type="entry name" value="Prot_kinase_dom"/>
</dbReference>
<sequence>MTTHHMLQPHQKLQTKSGMTCVVQEFLGGGGQGEVYRVSLAHTSMALKWYFPQFATNAQYQALERLVHKGAPDDRFLWPLDLIERSHESELGYLMPLRDKRYVDIVDLMKRRVAITFRELATAGLQLADSYNQLHARGLCYRDISFGNVFLDPQTGEILICDNDNVTVNGETTGGVLGTSRFMAPEIVRHEAHPTARTDLYSLSVLLFYLFIFHHPLEGQREADIHVLDVHAMDKIYGTEPIFIFDPNNTTNRPVKGYQDNARVFWPLYPQFLRDIFTRAFTDGLRDPEHGRVRETEWRNAMVQLRDAIFYCPHCQSQNFYDVTVLKQNNGKPKPCWNCKKEVTLPFRLRLDNHIVMLNHDTVLYPHHIDRKRKWNFSQPVAQVNQHPLNPQMWGLKNLSNEKWILTKVDGSKQEVEQGRNAPLIAGSKINFGDGEGEIRY</sequence>
<evidence type="ECO:0000313" key="8">
    <source>
        <dbReference type="Proteomes" id="UP000635565"/>
    </source>
</evidence>
<evidence type="ECO:0000256" key="5">
    <source>
        <dbReference type="ARBA" id="ARBA00022840"/>
    </source>
</evidence>
<dbReference type="PROSITE" id="PS50011">
    <property type="entry name" value="PROTEIN_KINASE_DOM"/>
    <property type="match status" value="1"/>
</dbReference>
<dbReference type="RefSeq" id="WP_201359967.1">
    <property type="nucleotide sequence ID" value="NZ_BNJJ01000001.1"/>
</dbReference>
<keyword evidence="1" id="KW-0723">Serine/threonine-protein kinase</keyword>
<dbReference type="InterPro" id="IPR011009">
    <property type="entry name" value="Kinase-like_dom_sf"/>
</dbReference>
<feature type="domain" description="Protein kinase" evidence="6">
    <location>
        <begin position="21"/>
        <end position="311"/>
    </location>
</feature>
<name>A0ABQ3V8I3_9CHLR</name>
<dbReference type="InterPro" id="IPR008266">
    <property type="entry name" value="Tyr_kinase_AS"/>
</dbReference>
<keyword evidence="4" id="KW-0418">Kinase</keyword>
<dbReference type="Pfam" id="PF00069">
    <property type="entry name" value="Pkinase"/>
    <property type="match status" value="1"/>
</dbReference>
<dbReference type="PANTHER" id="PTHR24345">
    <property type="entry name" value="SERINE/THREONINE-PROTEIN KINASE PLK"/>
    <property type="match status" value="1"/>
</dbReference>
<keyword evidence="5" id="KW-0067">ATP-binding</keyword>
<evidence type="ECO:0000256" key="3">
    <source>
        <dbReference type="ARBA" id="ARBA00022741"/>
    </source>
</evidence>
<comment type="caution">
    <text evidence="7">The sequence shown here is derived from an EMBL/GenBank/DDBJ whole genome shotgun (WGS) entry which is preliminary data.</text>
</comment>
<dbReference type="Gene3D" id="1.10.510.10">
    <property type="entry name" value="Transferase(Phosphotransferase) domain 1"/>
    <property type="match status" value="1"/>
</dbReference>